<dbReference type="GO" id="GO:0005634">
    <property type="term" value="C:nucleus"/>
    <property type="evidence" value="ECO:0007669"/>
    <property type="project" value="TreeGrafter"/>
</dbReference>
<evidence type="ECO:0000256" key="1">
    <source>
        <dbReference type="SAM" id="Coils"/>
    </source>
</evidence>
<feature type="compositionally biased region" description="Basic and acidic residues" evidence="2">
    <location>
        <begin position="38"/>
        <end position="56"/>
    </location>
</feature>
<keyword evidence="5" id="KW-1185">Reference proteome</keyword>
<dbReference type="EMBL" id="CAJJDP010000052">
    <property type="protein sequence ID" value="CAD8168975.1"/>
    <property type="molecule type" value="Genomic_DNA"/>
</dbReference>
<dbReference type="CDD" id="cd22749">
    <property type="entry name" value="Otubain_C65"/>
    <property type="match status" value="1"/>
</dbReference>
<dbReference type="InterPro" id="IPR019400">
    <property type="entry name" value="Peptidase_C65_otubain"/>
</dbReference>
<feature type="compositionally biased region" description="Polar residues" evidence="2">
    <location>
        <begin position="87"/>
        <end position="97"/>
    </location>
</feature>
<accession>A0A8S1UWD9</accession>
<dbReference type="Pfam" id="PF10275">
    <property type="entry name" value="Peptidase_C65"/>
    <property type="match status" value="1"/>
</dbReference>
<feature type="coiled-coil region" evidence="1">
    <location>
        <begin position="314"/>
        <end position="341"/>
    </location>
</feature>
<evidence type="ECO:0000313" key="4">
    <source>
        <dbReference type="EMBL" id="CAD8168975.1"/>
    </source>
</evidence>
<feature type="compositionally biased region" description="Polar residues" evidence="2">
    <location>
        <begin position="206"/>
        <end position="215"/>
    </location>
</feature>
<organism evidence="4 5">
    <name type="scientific">Paramecium octaurelia</name>
    <dbReference type="NCBI Taxonomy" id="43137"/>
    <lineage>
        <taxon>Eukaryota</taxon>
        <taxon>Sar</taxon>
        <taxon>Alveolata</taxon>
        <taxon>Ciliophora</taxon>
        <taxon>Intramacronucleata</taxon>
        <taxon>Oligohymenophorea</taxon>
        <taxon>Peniculida</taxon>
        <taxon>Parameciidae</taxon>
        <taxon>Paramecium</taxon>
    </lineage>
</organism>
<protein>
    <recommendedName>
        <fullName evidence="3">OTU domain-containing protein</fullName>
    </recommendedName>
</protein>
<proteinExistence type="predicted"/>
<dbReference type="OMA" id="CQKILYV"/>
<dbReference type="GO" id="GO:0004843">
    <property type="term" value="F:cysteine-type deubiquitinase activity"/>
    <property type="evidence" value="ECO:0007669"/>
    <property type="project" value="TreeGrafter"/>
</dbReference>
<dbReference type="FunFam" id="1.20.1300.20:FF:000006">
    <property type="entry name" value="Uncharacterized protein"/>
    <property type="match status" value="1"/>
</dbReference>
<evidence type="ECO:0000259" key="3">
    <source>
        <dbReference type="PROSITE" id="PS50802"/>
    </source>
</evidence>
<feature type="domain" description="OTU" evidence="3">
    <location>
        <begin position="417"/>
        <end position="603"/>
    </location>
</feature>
<evidence type="ECO:0000313" key="5">
    <source>
        <dbReference type="Proteomes" id="UP000683925"/>
    </source>
</evidence>
<dbReference type="GO" id="GO:0043130">
    <property type="term" value="F:ubiquitin binding"/>
    <property type="evidence" value="ECO:0007669"/>
    <property type="project" value="TreeGrafter"/>
</dbReference>
<feature type="compositionally biased region" description="Low complexity" evidence="2">
    <location>
        <begin position="216"/>
        <end position="233"/>
    </location>
</feature>
<reference evidence="4" key="1">
    <citation type="submission" date="2021-01" db="EMBL/GenBank/DDBJ databases">
        <authorList>
            <consortium name="Genoscope - CEA"/>
            <person name="William W."/>
        </authorList>
    </citation>
    <scope>NUCLEOTIDE SEQUENCE</scope>
</reference>
<evidence type="ECO:0000256" key="2">
    <source>
        <dbReference type="SAM" id="MobiDB-lite"/>
    </source>
</evidence>
<comment type="caution">
    <text evidence="4">The sequence shown here is derived from an EMBL/GenBank/DDBJ whole genome shotgun (WGS) entry which is preliminary data.</text>
</comment>
<keyword evidence="1" id="KW-0175">Coiled coil</keyword>
<dbReference type="PANTHER" id="PTHR12931:SF15">
    <property type="entry name" value="UBIQUITIN THIOESTERASE OTUBAIN-LIKE"/>
    <property type="match status" value="1"/>
</dbReference>
<feature type="region of interest" description="Disordered" evidence="2">
    <location>
        <begin position="160"/>
        <end position="301"/>
    </location>
</feature>
<name>A0A8S1UWD9_PAROT</name>
<dbReference type="AlphaFoldDB" id="A0A8S1UWD9"/>
<gene>
    <name evidence="4" type="ORF">POCTA_138.1.T0520272</name>
</gene>
<feature type="compositionally biased region" description="Polar residues" evidence="2">
    <location>
        <begin position="259"/>
        <end position="301"/>
    </location>
</feature>
<feature type="region of interest" description="Disordered" evidence="2">
    <location>
        <begin position="1"/>
        <end position="97"/>
    </location>
</feature>
<feature type="coiled-coil region" evidence="1">
    <location>
        <begin position="487"/>
        <end position="514"/>
    </location>
</feature>
<dbReference type="InterPro" id="IPR003323">
    <property type="entry name" value="OTU_dom"/>
</dbReference>
<dbReference type="GO" id="GO:0071108">
    <property type="term" value="P:protein K48-linked deubiquitination"/>
    <property type="evidence" value="ECO:0007669"/>
    <property type="project" value="TreeGrafter"/>
</dbReference>
<dbReference type="OrthoDB" id="18915at2759"/>
<dbReference type="PANTHER" id="PTHR12931">
    <property type="entry name" value="UBIQUITIN THIOLESTERASE PROTEIN OTUB"/>
    <property type="match status" value="1"/>
</dbReference>
<dbReference type="PROSITE" id="PS50802">
    <property type="entry name" value="OTU"/>
    <property type="match status" value="1"/>
</dbReference>
<dbReference type="Proteomes" id="UP000683925">
    <property type="component" value="Unassembled WGS sequence"/>
</dbReference>
<sequence>MSQNKGVSPHYMQPTQCFLNKIQKTQRDHNNKPHSAQHHSEHVQKGIEQNRRDFKSHSPLLKRVSNIQSQKQQKQKQDRQNYHKQHQQGVQQNHLKGTKNNYFAVNTKIKQNNSQEKQISQNQRVKNLNNVRSNQKKSPQQQNLYNKTQIKQIDNAKLQKSLPLKQEQQTQKDKCDAKSQTTKSPCYVQIQKNKQNKDQDLKTPVKQKQNFQKNSNAQQQTNKQYKNTNSKQNEMTIKKEQKHGYKKQQIKVEQQNQQPIKNEQSNQQPIHEQSNKQPNKIKNSEQKQITVEQPNIQPIKNDLSNQQSKYAEEIDNESLDIQQINQQALNLDKQNQQLLNIELLNKSLETIQIAFDQKRLKKTVEISKQLIQMSSQLRTVEQNYSYYLQKYDDKQGLFSHYSIKQLAVKNVLKNYCQRILYVRGDGNCFYTAFGYQFLRLVLINYNDTQFNEFLNFAMKIKFKIYYKDFQIANDQLEQLLIEEFLYNLQQIRKIENQQQRIDELYQKYREFNISDDGNGCFYFLSTLFFRNLSNQLLEHSEMKALVEDRENLLIWETECNNNEIIIATLAQQLKINIKLLFFNGGQFELREYEKDHNDEIILLIQPGHYNIGFKN</sequence>